<keyword evidence="1" id="KW-1277">Toxin-antitoxin system</keyword>
<dbReference type="Pfam" id="PF05016">
    <property type="entry name" value="ParE_toxin"/>
    <property type="match status" value="1"/>
</dbReference>
<dbReference type="EMBL" id="QREG01000038">
    <property type="protein sequence ID" value="RED91636.1"/>
    <property type="molecule type" value="Genomic_DNA"/>
</dbReference>
<keyword evidence="3" id="KW-1185">Reference proteome</keyword>
<comment type="caution">
    <text evidence="2">The sequence shown here is derived from an EMBL/GenBank/DDBJ whole genome shotgun (WGS) entry which is preliminary data.</text>
</comment>
<dbReference type="InterPro" id="IPR007712">
    <property type="entry name" value="RelE/ParE_toxin"/>
</dbReference>
<evidence type="ECO:0000313" key="2">
    <source>
        <dbReference type="EMBL" id="RED91636.1"/>
    </source>
</evidence>
<proteinExistence type="predicted"/>
<dbReference type="RefSeq" id="WP_115870490.1">
    <property type="nucleotide sequence ID" value="NZ_QREG01000038.1"/>
</dbReference>
<name>A0A3D9KYS4_MARFU</name>
<organism evidence="2 3">
    <name type="scientific">Marinoscillum furvescens DSM 4134</name>
    <dbReference type="NCBI Taxonomy" id="1122208"/>
    <lineage>
        <taxon>Bacteria</taxon>
        <taxon>Pseudomonadati</taxon>
        <taxon>Bacteroidota</taxon>
        <taxon>Cytophagia</taxon>
        <taxon>Cytophagales</taxon>
        <taxon>Reichenbachiellaceae</taxon>
        <taxon>Marinoscillum</taxon>
    </lineage>
</organism>
<dbReference type="Proteomes" id="UP000256779">
    <property type="component" value="Unassembled WGS sequence"/>
</dbReference>
<sequence>MKYEVILSERAELRLKEICQYLVDKWSPSVKDKFIITLQAKLDLLASNPKMYPKASETEIRRCVITKHNSLYYRVESTAIEVITIHDNRMNPNTLIFE</sequence>
<gene>
    <name evidence="2" type="ORF">C7460_13811</name>
</gene>
<dbReference type="Gene3D" id="3.30.2310.20">
    <property type="entry name" value="RelE-like"/>
    <property type="match status" value="1"/>
</dbReference>
<accession>A0A3D9KYS4</accession>
<dbReference type="AlphaFoldDB" id="A0A3D9KYS4"/>
<protein>
    <submittedName>
        <fullName evidence="2">Plasmid stabilization system protein ParE</fullName>
    </submittedName>
</protein>
<dbReference type="InterPro" id="IPR035093">
    <property type="entry name" value="RelE/ParE_toxin_dom_sf"/>
</dbReference>
<dbReference type="OrthoDB" id="963196at2"/>
<evidence type="ECO:0000313" key="3">
    <source>
        <dbReference type="Proteomes" id="UP000256779"/>
    </source>
</evidence>
<reference evidence="2 3" key="1">
    <citation type="submission" date="2018-07" db="EMBL/GenBank/DDBJ databases">
        <title>Genomic Encyclopedia of Type Strains, Phase IV (KMG-IV): sequencing the most valuable type-strain genomes for metagenomic binning, comparative biology and taxonomic classification.</title>
        <authorList>
            <person name="Goeker M."/>
        </authorList>
    </citation>
    <scope>NUCLEOTIDE SEQUENCE [LARGE SCALE GENOMIC DNA]</scope>
    <source>
        <strain evidence="2 3">DSM 4134</strain>
    </source>
</reference>
<evidence type="ECO:0000256" key="1">
    <source>
        <dbReference type="ARBA" id="ARBA00022649"/>
    </source>
</evidence>